<name>A0AC35FN55_9BILA</name>
<sequence>MIVPFLSHIHLALVFLICSGAVGHKSFSSLPVEDTFIPHAFIQTGEELHYFTDIDDQEIVFTTFAPENTEKPEYTILTERDVKLEPEEINFEQTTVGVPLKHHVTITNRMKKDLYFLAIGSTSMSFHSSFPKDNLLPEDASTTVTIFFLPPDIGEYENKLTIITSNGVIHFPVKGIATESPYRIESISGVKIPVNGTFVSPIKIHNPHSTTLTVNEAASSNTKVHFEISELEELRDDTYWEIAPYQTRTIGYVRIIGAEETNTTSYISLKLKLKESPQASEALNINRRQPPPPSLIFIPIDFKVLRQRSIYSVKNNFDFGLIKLGQKSEQLFVDVYSTVEKSIDIESIYVDKSDITHGVYFEFASKPPISVKGGTSYGPGPPVSLAKVSVDSNYVIRQNSDQSNKNEAQLVHISGKIIADSRGGNYNVSIPYKATVYSGSLSHELEDVAFYYKLKTPVFRTVSFTNNLPFGVVIYNISMASNSTGIFKATLITPTIKVAPKERKEILVLEYLKPQPLTYTTKFTLYTNVSTFEYPIMMFNGDVKVSIHALEKDQFDFGAIELHKERSIYFSVINENPVQMILKNLQQPLTPFSKLQLLGIEAGNNTKLSTFAEHKKSLWKSGKDFIIPNKSFAVFKFSIIGNPLITRQNSNFIIKTEFSEYQFPVTFSLTNYSIYSVPQIIDFGEIFPTMISTKEIRLLSTFPEEMPINRISLRNSDPRFYFQKVNPQLQPRITADNISTIATVMLKPETAPANEQYVGMPFTSHDGQWFAYAMKFPANLAEIDIYLYRRLRKRYNYMVSRGQHIINTSVIVDTPTVKNLEIPAKAELVWPKLLSHTVVQFPLTAVGNFTILNLTLTNPSSRPVIVQLLPLVIYPDAESFLDFFKDEFPAPLVEPVETNETLMFSLRDTELFTLKPNSPVPKLREEVEKVVGSNIPRFTLSMVLQPKMKTRIRIGFLPTDYDLHSSLLIIRNNLTVIEPVVLYGQGARIDVKVENKTTRSEPSLFDIQPIHLKDCFNPKRQMHKLSTTLTVKRPFEVVNSGEVGFTVSNMTINNVPCENRGFHIINCHPFHLSPGEKHVLEIAYTPDFLMSINEASLQLYMHMNGTPWVFYIGATIPPQMLSMCHSALPRPPFENFMYYSCIIALIFCLICVMACSYLEGDRLINYTIRQDVSLIAQRSCSVSESGQLEQPPIPSSQSRRRPSHYRNHVQVGQNSMFIVRWFCSAANLFLWLFSFVWMAVRSEPEVSSEATRKKKNKKQKPVAIPPPPQPSKENNTFLPMKPKTEYSTSKSESNLQIAEKVKNNEKNVSKDMELRLRKVTKTIDEERNKPETKNGKINNQKKQKNKSPKPKKQIEKVPSDPEPVSSEKKAKETVSPSESINNVETVKTELPIPQIDSLSLPSEENEQEQIEKDDDDNLSEDSAEPEWADEQVDGDNYDADFADMVQATAETFSSRADTPASSSSQSSAAAPLPTSSRTQRKPVRKSESELTTDETDTSHVGPGRARKFKPPKERKSKNQETQRMLDLMTKQYREHLEQVMKSREAEKTIYDHPYGNQDNNLSWSMAMMEQQNMYMQQMYYAQNMQQFGWNAMNYPYAQVQQAQAAAAANNPYANLQQTHPSASTGRNAYGYYEPFLDPLYENRETRGSPPGFSSDSSSQPSFQNSQQLGPIGPPNSKPKPISKPISNISPPTTTESSTDAFAPLFPSSQIDSTAPASSSGAGSSRQYENKSYSLFSDNDPIWQPLPLDNETPKFSGWPDLQKNFENDDHSDKQQQQ</sequence>
<organism evidence="1 2">
    <name type="scientific">Panagrolaimus sp. PS1159</name>
    <dbReference type="NCBI Taxonomy" id="55785"/>
    <lineage>
        <taxon>Eukaryota</taxon>
        <taxon>Metazoa</taxon>
        <taxon>Ecdysozoa</taxon>
        <taxon>Nematoda</taxon>
        <taxon>Chromadorea</taxon>
        <taxon>Rhabditida</taxon>
        <taxon>Tylenchina</taxon>
        <taxon>Panagrolaimomorpha</taxon>
        <taxon>Panagrolaimoidea</taxon>
        <taxon>Panagrolaimidae</taxon>
        <taxon>Panagrolaimus</taxon>
    </lineage>
</organism>
<accession>A0AC35FN55</accession>
<reference evidence="2" key="1">
    <citation type="submission" date="2022-11" db="UniProtKB">
        <authorList>
            <consortium name="WormBaseParasite"/>
        </authorList>
    </citation>
    <scope>IDENTIFICATION</scope>
</reference>
<dbReference type="Proteomes" id="UP000887580">
    <property type="component" value="Unplaced"/>
</dbReference>
<dbReference type="WBParaSite" id="PS1159_v2.g19173.t2">
    <property type="protein sequence ID" value="PS1159_v2.g19173.t2"/>
    <property type="gene ID" value="PS1159_v2.g19173"/>
</dbReference>
<proteinExistence type="predicted"/>
<evidence type="ECO:0000313" key="1">
    <source>
        <dbReference type="Proteomes" id="UP000887580"/>
    </source>
</evidence>
<evidence type="ECO:0000313" key="2">
    <source>
        <dbReference type="WBParaSite" id="PS1159_v2.g19173.t2"/>
    </source>
</evidence>
<protein>
    <submittedName>
        <fullName evidence="2">Transmembrane protein 131</fullName>
    </submittedName>
</protein>